<dbReference type="RefSeq" id="WP_282003709.1">
    <property type="nucleotide sequence ID" value="NZ_AP027151.1"/>
</dbReference>
<keyword evidence="1" id="KW-0489">Methyltransferase</keyword>
<gene>
    <name evidence="1" type="ORF">GURASL_18850</name>
</gene>
<evidence type="ECO:0000313" key="1">
    <source>
        <dbReference type="EMBL" id="BDV42962.1"/>
    </source>
</evidence>
<protein>
    <submittedName>
        <fullName evidence="1">SAM-dependent methyltransferase</fullName>
    </submittedName>
</protein>
<organism evidence="1 2">
    <name type="scientific">Geotalea uraniireducens</name>
    <dbReference type="NCBI Taxonomy" id="351604"/>
    <lineage>
        <taxon>Bacteria</taxon>
        <taxon>Pseudomonadati</taxon>
        <taxon>Thermodesulfobacteriota</taxon>
        <taxon>Desulfuromonadia</taxon>
        <taxon>Geobacterales</taxon>
        <taxon>Geobacteraceae</taxon>
        <taxon>Geotalea</taxon>
    </lineage>
</organism>
<sequence>MNLENIVPWGRSFAEYVRMFALTADDLALYILGCGDGPASFNGTLTRQGGRVVSCDPLYRYSAGEIEARIAATRGTILAQLHQLRDRYVWDFFGSPAEVGRVRQAAMAKFLADYVGGREAGRYLAGELPELPFAPRQFDLALCSHLLFLYSAQLSLDFHRAALRELCRVAREVRIFPLVDLAGKPSPYVEPLAAELADLGYAVEFRRVSYEFQRGADTMLRLVARGPA</sequence>
<dbReference type="InterPro" id="IPR029063">
    <property type="entry name" value="SAM-dependent_MTases_sf"/>
</dbReference>
<keyword evidence="1" id="KW-0808">Transferase</keyword>
<dbReference type="GO" id="GO:0008168">
    <property type="term" value="F:methyltransferase activity"/>
    <property type="evidence" value="ECO:0007669"/>
    <property type="project" value="UniProtKB-KW"/>
</dbReference>
<accession>A0ABN6VU10</accession>
<dbReference type="GO" id="GO:0032259">
    <property type="term" value="P:methylation"/>
    <property type="evidence" value="ECO:0007669"/>
    <property type="project" value="UniProtKB-KW"/>
</dbReference>
<keyword evidence="2" id="KW-1185">Reference proteome</keyword>
<name>A0ABN6VU10_9BACT</name>
<dbReference type="SUPFAM" id="SSF53335">
    <property type="entry name" value="S-adenosyl-L-methionine-dependent methyltransferases"/>
    <property type="match status" value="1"/>
</dbReference>
<dbReference type="Proteomes" id="UP001317705">
    <property type="component" value="Chromosome"/>
</dbReference>
<dbReference type="EMBL" id="AP027151">
    <property type="protein sequence ID" value="BDV42962.1"/>
    <property type="molecule type" value="Genomic_DNA"/>
</dbReference>
<dbReference type="Gene3D" id="3.40.50.150">
    <property type="entry name" value="Vaccinia Virus protein VP39"/>
    <property type="match status" value="1"/>
</dbReference>
<proteinExistence type="predicted"/>
<reference evidence="1 2" key="1">
    <citation type="submission" date="2022-12" db="EMBL/GenBank/DDBJ databases">
        <title>Polyphasic characterization of Geotalea uranireducens NIT-SL11 newly isolated from a complex of sewage sludge and microbially reduced graphene oxide.</title>
        <authorList>
            <person name="Xie L."/>
            <person name="Yoshida N."/>
            <person name="Meng L."/>
        </authorList>
    </citation>
    <scope>NUCLEOTIDE SEQUENCE [LARGE SCALE GENOMIC DNA]</scope>
    <source>
        <strain evidence="1 2">NIT-SL11</strain>
    </source>
</reference>
<evidence type="ECO:0000313" key="2">
    <source>
        <dbReference type="Proteomes" id="UP001317705"/>
    </source>
</evidence>